<name>A0A167VI79_9AGAM</name>
<dbReference type="Proteomes" id="UP000076532">
    <property type="component" value="Unassembled WGS sequence"/>
</dbReference>
<sequence>MTLRTTRWLGAVEAWTMARSTRNSNACGCPASPSSTSSSSSPASSGRRPPANRPVRQRCAGRSRRGRRRRDNDIEGVLHEEAPAAEVDAHAPLNLRLWDCGWMEQERALVRWEKGWWRCFRSPGSAHLSRFAIPSIGSAQIDDSAMLKRMRRTGLRLQIAMSKRHGQQRSLKHYQPVLANASCIARRVSNDVCSTTADGCNV</sequence>
<gene>
    <name evidence="2" type="ORF">FIBSPDRAFT_1054320</name>
</gene>
<organism evidence="2 3">
    <name type="scientific">Athelia psychrophila</name>
    <dbReference type="NCBI Taxonomy" id="1759441"/>
    <lineage>
        <taxon>Eukaryota</taxon>
        <taxon>Fungi</taxon>
        <taxon>Dikarya</taxon>
        <taxon>Basidiomycota</taxon>
        <taxon>Agaricomycotina</taxon>
        <taxon>Agaricomycetes</taxon>
        <taxon>Agaricomycetidae</taxon>
        <taxon>Atheliales</taxon>
        <taxon>Atheliaceae</taxon>
        <taxon>Athelia</taxon>
    </lineage>
</organism>
<evidence type="ECO:0000313" key="2">
    <source>
        <dbReference type="EMBL" id="KZP05042.1"/>
    </source>
</evidence>
<reference evidence="2 3" key="1">
    <citation type="journal article" date="2016" name="Mol. Biol. Evol.">
        <title>Comparative Genomics of Early-Diverging Mushroom-Forming Fungi Provides Insights into the Origins of Lignocellulose Decay Capabilities.</title>
        <authorList>
            <person name="Nagy L.G."/>
            <person name="Riley R."/>
            <person name="Tritt A."/>
            <person name="Adam C."/>
            <person name="Daum C."/>
            <person name="Floudas D."/>
            <person name="Sun H."/>
            <person name="Yadav J.S."/>
            <person name="Pangilinan J."/>
            <person name="Larsson K.H."/>
            <person name="Matsuura K."/>
            <person name="Barry K."/>
            <person name="Labutti K."/>
            <person name="Kuo R."/>
            <person name="Ohm R.A."/>
            <person name="Bhattacharya S.S."/>
            <person name="Shirouzu T."/>
            <person name="Yoshinaga Y."/>
            <person name="Martin F.M."/>
            <person name="Grigoriev I.V."/>
            <person name="Hibbett D.S."/>
        </authorList>
    </citation>
    <scope>NUCLEOTIDE SEQUENCE [LARGE SCALE GENOMIC DNA]</scope>
    <source>
        <strain evidence="2 3">CBS 109695</strain>
    </source>
</reference>
<dbReference type="EMBL" id="KV417867">
    <property type="protein sequence ID" value="KZP05042.1"/>
    <property type="molecule type" value="Genomic_DNA"/>
</dbReference>
<dbReference type="AlphaFoldDB" id="A0A167VI79"/>
<proteinExistence type="predicted"/>
<feature type="compositionally biased region" description="Basic residues" evidence="1">
    <location>
        <begin position="55"/>
        <end position="69"/>
    </location>
</feature>
<accession>A0A167VI79</accession>
<protein>
    <submittedName>
        <fullName evidence="2">Uncharacterized protein</fullName>
    </submittedName>
</protein>
<feature type="region of interest" description="Disordered" evidence="1">
    <location>
        <begin position="22"/>
        <end position="77"/>
    </location>
</feature>
<feature type="compositionally biased region" description="Low complexity" evidence="1">
    <location>
        <begin position="30"/>
        <end position="54"/>
    </location>
</feature>
<evidence type="ECO:0000256" key="1">
    <source>
        <dbReference type="SAM" id="MobiDB-lite"/>
    </source>
</evidence>
<keyword evidence="3" id="KW-1185">Reference proteome</keyword>
<evidence type="ECO:0000313" key="3">
    <source>
        <dbReference type="Proteomes" id="UP000076532"/>
    </source>
</evidence>